<dbReference type="InterPro" id="IPR023064">
    <property type="entry name" value="D-ribose_pyranase"/>
</dbReference>
<protein>
    <recommendedName>
        <fullName evidence="2">D-ribose pyranase</fullName>
        <ecNumber evidence="2">5.4.99.62</ecNumber>
    </recommendedName>
</protein>
<dbReference type="SUPFAM" id="SSF102546">
    <property type="entry name" value="RbsD-like"/>
    <property type="match status" value="1"/>
</dbReference>
<dbReference type="AlphaFoldDB" id="Q98PW9"/>
<comment type="catalytic activity">
    <reaction evidence="1">
        <text>beta-D-ribopyranose = beta-D-ribofuranose</text>
        <dbReference type="Rhea" id="RHEA:25432"/>
        <dbReference type="ChEBI" id="CHEBI:27476"/>
        <dbReference type="ChEBI" id="CHEBI:47002"/>
        <dbReference type="EC" id="5.4.99.62"/>
    </reaction>
</comment>
<evidence type="ECO:0000313" key="6">
    <source>
        <dbReference type="EMBL" id="CAC13773.1"/>
    </source>
</evidence>
<keyword evidence="3" id="KW-0963">Cytoplasm</keyword>
<dbReference type="Gene3D" id="3.40.1650.10">
    <property type="entry name" value="RbsD-like domain"/>
    <property type="match status" value="1"/>
</dbReference>
<evidence type="ECO:0000256" key="2">
    <source>
        <dbReference type="ARBA" id="ARBA00012862"/>
    </source>
</evidence>
<name>Q98PW9_MYCPU</name>
<keyword evidence="4" id="KW-0413">Isomerase</keyword>
<evidence type="ECO:0000256" key="4">
    <source>
        <dbReference type="ARBA" id="ARBA00023235"/>
    </source>
</evidence>
<dbReference type="GO" id="GO:0005829">
    <property type="term" value="C:cytosol"/>
    <property type="evidence" value="ECO:0007669"/>
    <property type="project" value="TreeGrafter"/>
</dbReference>
<dbReference type="InterPro" id="IPR007721">
    <property type="entry name" value="RbsD_FucU"/>
</dbReference>
<organism evidence="7">
    <name type="scientific">Mycoplasmopsis pulmonis (strain UAB CTIP)</name>
    <name type="common">Mycoplasma pulmonis</name>
    <dbReference type="NCBI Taxonomy" id="272635"/>
    <lineage>
        <taxon>Bacteria</taxon>
        <taxon>Bacillati</taxon>
        <taxon>Mycoplasmatota</taxon>
        <taxon>Mycoplasmoidales</taxon>
        <taxon>Metamycoplasmataceae</taxon>
        <taxon>Mycoplasmopsis</taxon>
    </lineage>
</organism>
<dbReference type="GO" id="GO:0062193">
    <property type="term" value="F:D-ribose pyranase activity"/>
    <property type="evidence" value="ECO:0007669"/>
    <property type="project" value="UniProtKB-EC"/>
</dbReference>
<dbReference type="EMBL" id="AL445565">
    <property type="protein sequence ID" value="CAC13773.1"/>
    <property type="molecule type" value="Genomic_DNA"/>
</dbReference>
<evidence type="ECO:0000256" key="5">
    <source>
        <dbReference type="ARBA" id="ARBA00023277"/>
    </source>
</evidence>
<dbReference type="GO" id="GO:0016872">
    <property type="term" value="F:intramolecular lyase activity"/>
    <property type="evidence" value="ECO:0007669"/>
    <property type="project" value="InterPro"/>
</dbReference>
<dbReference type="InterPro" id="IPR023750">
    <property type="entry name" value="RbsD-like_sf"/>
</dbReference>
<dbReference type="PANTHER" id="PTHR37831">
    <property type="entry name" value="D-RIBOSE PYRANASE"/>
    <property type="match status" value="1"/>
</dbReference>
<dbReference type="PANTHER" id="PTHR37831:SF1">
    <property type="entry name" value="D-RIBOSE PYRANASE"/>
    <property type="match status" value="1"/>
</dbReference>
<sequence length="133" mass="15114">MYNQDFQIINTTLNETLSRIQTNQKIVVCDPYFPIPVGANILDLSLIANVPSFKQLMFLIIENLHIKALVLSNEIKEHNYDYLAYLISSKLPISLSNNFEEFKYLSSQNDVVLYVRVGELTPFSNTIVVAGKA</sequence>
<dbReference type="PIR" id="H90586">
    <property type="entry name" value="H90586"/>
</dbReference>
<dbReference type="GO" id="GO:0048029">
    <property type="term" value="F:monosaccharide binding"/>
    <property type="evidence" value="ECO:0007669"/>
    <property type="project" value="InterPro"/>
</dbReference>
<dbReference type="Pfam" id="PF05025">
    <property type="entry name" value="RbsD_FucU"/>
    <property type="match status" value="1"/>
</dbReference>
<dbReference type="KEGG" id="mpu:MYPU_6000"/>
<dbReference type="RefSeq" id="WP_010925401.1">
    <property type="nucleotide sequence ID" value="NC_002771.1"/>
</dbReference>
<dbReference type="GO" id="GO:0019303">
    <property type="term" value="P:D-ribose catabolic process"/>
    <property type="evidence" value="ECO:0007669"/>
    <property type="project" value="TreeGrafter"/>
</dbReference>
<dbReference type="eggNOG" id="COG1869">
    <property type="taxonomic scope" value="Bacteria"/>
</dbReference>
<evidence type="ECO:0000256" key="3">
    <source>
        <dbReference type="ARBA" id="ARBA00022490"/>
    </source>
</evidence>
<accession>Q98PW9</accession>
<evidence type="ECO:0000256" key="1">
    <source>
        <dbReference type="ARBA" id="ARBA00000223"/>
    </source>
</evidence>
<keyword evidence="7" id="KW-1185">Reference proteome</keyword>
<evidence type="ECO:0000313" key="7">
    <source>
        <dbReference type="Proteomes" id="UP000000528"/>
    </source>
</evidence>
<dbReference type="STRING" id="272635.gene:17577207"/>
<reference evidence="6 7" key="1">
    <citation type="journal article" date="2001" name="Nucleic Acids Res.">
        <title>The complete genome sequence of the murine respiratory pathogen Mycoplasma pulmonis.</title>
        <authorList>
            <person name="Chambaud I."/>
            <person name="Heilig R."/>
            <person name="Ferris S."/>
            <person name="Barbe V."/>
            <person name="Samson D."/>
            <person name="Galisson F."/>
            <person name="Moszer I."/>
            <person name="Dybvig K."/>
            <person name="Wroblewski H."/>
            <person name="Viari A."/>
            <person name="Rocha E.P.C."/>
            <person name="Blanchard A."/>
        </authorList>
    </citation>
    <scope>NUCLEOTIDE SEQUENCE [LARGE SCALE GENOMIC DNA]</scope>
    <source>
        <strain evidence="6 7">UAB CTIP</strain>
    </source>
</reference>
<dbReference type="EC" id="5.4.99.62" evidence="2"/>
<dbReference type="BioCyc" id="MPUL272635:G1GT6-610-MONOMER"/>
<dbReference type="HOGENOM" id="CLU_135498_0_0_14"/>
<dbReference type="Proteomes" id="UP000000528">
    <property type="component" value="Chromosome"/>
</dbReference>
<gene>
    <name evidence="6" type="ordered locus">MYPU_6000</name>
</gene>
<keyword evidence="5" id="KW-0119">Carbohydrate metabolism</keyword>
<proteinExistence type="predicted"/>